<dbReference type="InParanoid" id="A0A0H2S1F7"/>
<dbReference type="EMBL" id="KQ085902">
    <property type="protein sequence ID" value="KLO17687.1"/>
    <property type="molecule type" value="Genomic_DNA"/>
</dbReference>
<evidence type="ECO:0000313" key="6">
    <source>
        <dbReference type="EMBL" id="KLO17687.1"/>
    </source>
</evidence>
<evidence type="ECO:0000256" key="4">
    <source>
        <dbReference type="SAM" id="MobiDB-lite"/>
    </source>
</evidence>
<name>A0A0H2S1F7_9AGAM</name>
<feature type="compositionally biased region" description="Polar residues" evidence="4">
    <location>
        <begin position="1"/>
        <end position="16"/>
    </location>
</feature>
<dbReference type="OrthoDB" id="514777at2759"/>
<gene>
    <name evidence="6" type="ORF">SCHPADRAFT_994197</name>
</gene>
<protein>
    <submittedName>
        <fullName evidence="6">ARM repeat-containing protein</fullName>
    </submittedName>
</protein>
<evidence type="ECO:0000256" key="3">
    <source>
        <dbReference type="ARBA" id="ARBA00022917"/>
    </source>
</evidence>
<proteinExistence type="inferred from homology"/>
<dbReference type="Proteomes" id="UP000053477">
    <property type="component" value="Unassembled WGS sequence"/>
</dbReference>
<accession>A0A0H2S1F7</accession>
<feature type="compositionally biased region" description="Polar residues" evidence="4">
    <location>
        <begin position="25"/>
        <end position="40"/>
    </location>
</feature>
<reference evidence="6 7" key="1">
    <citation type="submission" date="2015-04" db="EMBL/GenBank/DDBJ databases">
        <title>Complete genome sequence of Schizopora paradoxa KUC8140, a cosmopolitan wood degrader in East Asia.</title>
        <authorList>
            <consortium name="DOE Joint Genome Institute"/>
            <person name="Min B."/>
            <person name="Park H."/>
            <person name="Jang Y."/>
            <person name="Kim J.-J."/>
            <person name="Kim K.H."/>
            <person name="Pangilinan J."/>
            <person name="Lipzen A."/>
            <person name="Riley R."/>
            <person name="Grigoriev I.V."/>
            <person name="Spatafora J.W."/>
            <person name="Choi I.-G."/>
        </authorList>
    </citation>
    <scope>NUCLEOTIDE SEQUENCE [LARGE SCALE GENOMIC DNA]</scope>
    <source>
        <strain evidence="6 7">KUC8140</strain>
    </source>
</reference>
<evidence type="ECO:0000259" key="5">
    <source>
        <dbReference type="SMART" id="SM00543"/>
    </source>
</evidence>
<dbReference type="Gene3D" id="1.25.40.180">
    <property type="match status" value="1"/>
</dbReference>
<dbReference type="GO" id="GO:0016281">
    <property type="term" value="C:eukaryotic translation initiation factor 4F complex"/>
    <property type="evidence" value="ECO:0007669"/>
    <property type="project" value="TreeGrafter"/>
</dbReference>
<keyword evidence="3" id="KW-0648">Protein biosynthesis</keyword>
<feature type="region of interest" description="Disordered" evidence="4">
    <location>
        <begin position="1"/>
        <end position="40"/>
    </location>
</feature>
<dbReference type="SMART" id="SM00543">
    <property type="entry name" value="MIF4G"/>
    <property type="match status" value="1"/>
</dbReference>
<keyword evidence="7" id="KW-1185">Reference proteome</keyword>
<comment type="similarity">
    <text evidence="1">Belongs to the eukaryotic initiation factor 4G family.</text>
</comment>
<dbReference type="GO" id="GO:0003729">
    <property type="term" value="F:mRNA binding"/>
    <property type="evidence" value="ECO:0007669"/>
    <property type="project" value="TreeGrafter"/>
</dbReference>
<evidence type="ECO:0000256" key="1">
    <source>
        <dbReference type="ARBA" id="ARBA00005775"/>
    </source>
</evidence>
<dbReference type="PANTHER" id="PTHR23253">
    <property type="entry name" value="EUKARYOTIC TRANSLATION INITIATION FACTOR 4 GAMMA"/>
    <property type="match status" value="1"/>
</dbReference>
<keyword evidence="2" id="KW-0396">Initiation factor</keyword>
<evidence type="ECO:0000256" key="2">
    <source>
        <dbReference type="ARBA" id="ARBA00022540"/>
    </source>
</evidence>
<dbReference type="PANTHER" id="PTHR23253:SF9">
    <property type="entry name" value="EUKARYOTIC TRANSLATION INITIATION FACTOR 4 GAMMA 2"/>
    <property type="match status" value="1"/>
</dbReference>
<feature type="domain" description="MIF4G" evidence="5">
    <location>
        <begin position="42"/>
        <end position="273"/>
    </location>
</feature>
<organism evidence="6 7">
    <name type="scientific">Schizopora paradoxa</name>
    <dbReference type="NCBI Taxonomy" id="27342"/>
    <lineage>
        <taxon>Eukaryota</taxon>
        <taxon>Fungi</taxon>
        <taxon>Dikarya</taxon>
        <taxon>Basidiomycota</taxon>
        <taxon>Agaricomycotina</taxon>
        <taxon>Agaricomycetes</taxon>
        <taxon>Hymenochaetales</taxon>
        <taxon>Schizoporaceae</taxon>
        <taxon>Schizopora</taxon>
    </lineage>
</organism>
<evidence type="ECO:0000313" key="7">
    <source>
        <dbReference type="Proteomes" id="UP000053477"/>
    </source>
</evidence>
<dbReference type="AlphaFoldDB" id="A0A0H2S1F7"/>
<dbReference type="STRING" id="27342.A0A0H2S1F7"/>
<dbReference type="GO" id="GO:0003743">
    <property type="term" value="F:translation initiation factor activity"/>
    <property type="evidence" value="ECO:0007669"/>
    <property type="project" value="UniProtKB-KW"/>
</dbReference>
<dbReference type="SUPFAM" id="SSF48371">
    <property type="entry name" value="ARM repeat"/>
    <property type="match status" value="1"/>
</dbReference>
<sequence length="301" mass="33877">MSPTTSIRAFTPSSRRSFAKDSESNKGGSQTDTSHPSSSINDRTLRGLLNKIANESFTLISTQIATIINECGCDDQTLSVVVRLIYEHGVNDIVFAGLYARLCQTLMEQIHWHPEFADGSGRSFRELLLDHCQTQFAILWSTCEDTASISVDARQASKAHPRLFSDEYYAVQKFKRHRRGLAQFVGELHIRQMVTGELVHNCVGRFLEGTLPGEQEIESLCILLSVAGQSIEAKDRLRVDAYFERIENIAVEESVSFRMSSLLKNVIELRQRNWIARGLGIAPALPQERHAVGRQTVLRER</sequence>
<dbReference type="InterPro" id="IPR003890">
    <property type="entry name" value="MIF4G-like_typ-3"/>
</dbReference>
<dbReference type="InterPro" id="IPR016024">
    <property type="entry name" value="ARM-type_fold"/>
</dbReference>
<dbReference type="Pfam" id="PF02854">
    <property type="entry name" value="MIF4G"/>
    <property type="match status" value="1"/>
</dbReference>